<dbReference type="SUPFAM" id="SSF52540">
    <property type="entry name" value="P-loop containing nucleoside triphosphate hydrolases"/>
    <property type="match status" value="1"/>
</dbReference>
<organism evidence="2 3">
    <name type="scientific">Phytoactinopolyspora halotolerans</name>
    <dbReference type="NCBI Taxonomy" id="1981512"/>
    <lineage>
        <taxon>Bacteria</taxon>
        <taxon>Bacillati</taxon>
        <taxon>Actinomycetota</taxon>
        <taxon>Actinomycetes</taxon>
        <taxon>Jiangellales</taxon>
        <taxon>Jiangellaceae</taxon>
        <taxon>Phytoactinopolyspora</taxon>
    </lineage>
</organism>
<accession>A0A6L9SIM9</accession>
<reference evidence="2 3" key="1">
    <citation type="submission" date="2020-02" db="EMBL/GenBank/DDBJ databases">
        <authorList>
            <person name="Li X.-J."/>
            <person name="Han X.-M."/>
        </authorList>
    </citation>
    <scope>NUCLEOTIDE SEQUENCE [LARGE SCALE GENOMIC DNA]</scope>
    <source>
        <strain evidence="2 3">CCTCC AB 2017055</strain>
    </source>
</reference>
<gene>
    <name evidence="2" type="ORF">G1H10_30675</name>
</gene>
<evidence type="ECO:0000313" key="2">
    <source>
        <dbReference type="EMBL" id="NEE04538.1"/>
    </source>
</evidence>
<feature type="domain" description="Sulfotransferase" evidence="1">
    <location>
        <begin position="3"/>
        <end position="166"/>
    </location>
</feature>
<dbReference type="Pfam" id="PF00685">
    <property type="entry name" value="Sulfotransfer_1"/>
    <property type="match status" value="1"/>
</dbReference>
<dbReference type="AlphaFoldDB" id="A0A6L9SIM9"/>
<dbReference type="InterPro" id="IPR000863">
    <property type="entry name" value="Sulfotransferase_dom"/>
</dbReference>
<keyword evidence="2" id="KW-0808">Transferase</keyword>
<dbReference type="EMBL" id="JAAGOA010000036">
    <property type="protein sequence ID" value="NEE04538.1"/>
    <property type="molecule type" value="Genomic_DNA"/>
</dbReference>
<evidence type="ECO:0000259" key="1">
    <source>
        <dbReference type="Pfam" id="PF00685"/>
    </source>
</evidence>
<dbReference type="Gene3D" id="3.40.50.300">
    <property type="entry name" value="P-loop containing nucleotide triphosphate hydrolases"/>
    <property type="match status" value="1"/>
</dbReference>
<evidence type="ECO:0000313" key="3">
    <source>
        <dbReference type="Proteomes" id="UP000475214"/>
    </source>
</evidence>
<comment type="caution">
    <text evidence="2">The sequence shown here is derived from an EMBL/GenBank/DDBJ whole genome shotgun (WGS) entry which is preliminary data.</text>
</comment>
<dbReference type="Proteomes" id="UP000475214">
    <property type="component" value="Unassembled WGS sequence"/>
</dbReference>
<keyword evidence="3" id="KW-1185">Reference proteome</keyword>
<dbReference type="GO" id="GO:0008146">
    <property type="term" value="F:sulfotransferase activity"/>
    <property type="evidence" value="ECO:0007669"/>
    <property type="project" value="InterPro"/>
</dbReference>
<name>A0A6L9SIM9_9ACTN</name>
<protein>
    <submittedName>
        <fullName evidence="2">Sulfotransferase domain-containing protein</fullName>
    </submittedName>
</protein>
<dbReference type="InterPro" id="IPR027417">
    <property type="entry name" value="P-loop_NTPase"/>
</dbReference>
<proteinExistence type="predicted"/>
<sequence length="220" mass="25140">MIVWVASFPRSGNTFFRILLHRLYQVPTYVVYDVDGVADQIGTDLMDFRPRPGTFDQLRTSSEVFFIKTHRQRSDPLVSERDRAICLVRDGRDCVVSWARLRTAHHVDQPDYETLFAAEARAIITRQSGGTAHWGQNVLSWRQSTAPDPIWIRYDDLIVDPLDTVRAAVAATDNAERHHDAAAGLPALAPRARRRPSGATRLRLHRSHCHRLVRRVTWSP</sequence>
<dbReference type="RefSeq" id="WP_163745086.1">
    <property type="nucleotide sequence ID" value="NZ_JAAGOA010000036.1"/>
</dbReference>